<reference evidence="3 4" key="1">
    <citation type="journal article" date="2021" name="Nat. Commun.">
        <title>Genetic determinants of endophytism in the Arabidopsis root mycobiome.</title>
        <authorList>
            <person name="Mesny F."/>
            <person name="Miyauchi S."/>
            <person name="Thiergart T."/>
            <person name="Pickel B."/>
            <person name="Atanasova L."/>
            <person name="Karlsson M."/>
            <person name="Huettel B."/>
            <person name="Barry K.W."/>
            <person name="Haridas S."/>
            <person name="Chen C."/>
            <person name="Bauer D."/>
            <person name="Andreopoulos W."/>
            <person name="Pangilinan J."/>
            <person name="LaButti K."/>
            <person name="Riley R."/>
            <person name="Lipzen A."/>
            <person name="Clum A."/>
            <person name="Drula E."/>
            <person name="Henrissat B."/>
            <person name="Kohler A."/>
            <person name="Grigoriev I.V."/>
            <person name="Martin F.M."/>
            <person name="Hacquard S."/>
        </authorList>
    </citation>
    <scope>NUCLEOTIDE SEQUENCE [LARGE SCALE GENOMIC DNA]</scope>
    <source>
        <strain evidence="3 4">MPI-CAGE-CH-0241</strain>
    </source>
</reference>
<accession>A0A9P9AIM0</accession>
<dbReference type="PANTHER" id="PTHR47336:SF3">
    <property type="entry name" value="SERINE-RICH PROTEIN TYE7"/>
    <property type="match status" value="1"/>
</dbReference>
<keyword evidence="4" id="KW-1185">Reference proteome</keyword>
<gene>
    <name evidence="3" type="ORF">B0T10DRAFT_591512</name>
</gene>
<evidence type="ECO:0000256" key="1">
    <source>
        <dbReference type="SAM" id="MobiDB-lite"/>
    </source>
</evidence>
<dbReference type="OrthoDB" id="3542681at2759"/>
<dbReference type="AlphaFoldDB" id="A0A9P9AIM0"/>
<protein>
    <recommendedName>
        <fullName evidence="2">BHLH domain-containing protein</fullName>
    </recommendedName>
</protein>
<dbReference type="Proteomes" id="UP000777438">
    <property type="component" value="Unassembled WGS sequence"/>
</dbReference>
<organism evidence="3 4">
    <name type="scientific">Thelonectria olida</name>
    <dbReference type="NCBI Taxonomy" id="1576542"/>
    <lineage>
        <taxon>Eukaryota</taxon>
        <taxon>Fungi</taxon>
        <taxon>Dikarya</taxon>
        <taxon>Ascomycota</taxon>
        <taxon>Pezizomycotina</taxon>
        <taxon>Sordariomycetes</taxon>
        <taxon>Hypocreomycetidae</taxon>
        <taxon>Hypocreales</taxon>
        <taxon>Nectriaceae</taxon>
        <taxon>Thelonectria</taxon>
    </lineage>
</organism>
<evidence type="ECO:0000313" key="3">
    <source>
        <dbReference type="EMBL" id="KAH6871141.1"/>
    </source>
</evidence>
<feature type="domain" description="BHLH" evidence="2">
    <location>
        <begin position="225"/>
        <end position="301"/>
    </location>
</feature>
<name>A0A9P9AIM0_9HYPO</name>
<feature type="compositionally biased region" description="Basic residues" evidence="1">
    <location>
        <begin position="166"/>
        <end position="178"/>
    </location>
</feature>
<dbReference type="Gene3D" id="4.10.280.10">
    <property type="entry name" value="Helix-loop-helix DNA-binding domain"/>
    <property type="match status" value="1"/>
</dbReference>
<dbReference type="SMART" id="SM00353">
    <property type="entry name" value="HLH"/>
    <property type="match status" value="1"/>
</dbReference>
<dbReference type="GO" id="GO:0046983">
    <property type="term" value="F:protein dimerization activity"/>
    <property type="evidence" value="ECO:0007669"/>
    <property type="project" value="InterPro"/>
</dbReference>
<dbReference type="EMBL" id="JAGPYM010000059">
    <property type="protein sequence ID" value="KAH6871141.1"/>
    <property type="molecule type" value="Genomic_DNA"/>
</dbReference>
<comment type="caution">
    <text evidence="3">The sequence shown here is derived from an EMBL/GenBank/DDBJ whole genome shotgun (WGS) entry which is preliminary data.</text>
</comment>
<dbReference type="PROSITE" id="PS50888">
    <property type="entry name" value="BHLH"/>
    <property type="match status" value="1"/>
</dbReference>
<dbReference type="PANTHER" id="PTHR47336">
    <property type="entry name" value="TRANSCRIPTION FACTOR HMS1-RELATED"/>
    <property type="match status" value="1"/>
</dbReference>
<dbReference type="InterPro" id="IPR052099">
    <property type="entry name" value="Regulatory_TF_Diverse"/>
</dbReference>
<dbReference type="InterPro" id="IPR011598">
    <property type="entry name" value="bHLH_dom"/>
</dbReference>
<feature type="compositionally biased region" description="Basic residues" evidence="1">
    <location>
        <begin position="187"/>
        <end position="203"/>
    </location>
</feature>
<dbReference type="InterPro" id="IPR036638">
    <property type="entry name" value="HLH_DNA-bd_sf"/>
</dbReference>
<feature type="region of interest" description="Disordered" evidence="1">
    <location>
        <begin position="144"/>
        <end position="235"/>
    </location>
</feature>
<evidence type="ECO:0000313" key="4">
    <source>
        <dbReference type="Proteomes" id="UP000777438"/>
    </source>
</evidence>
<evidence type="ECO:0000259" key="2">
    <source>
        <dbReference type="PROSITE" id="PS50888"/>
    </source>
</evidence>
<sequence length="328" mass="36843">MPLPESYHTLSDIGRLSLVSGPQSFFDANAALDCLHFSADACSFRGWHDQFSMLFPMSESPSASSAGDDFWTAASSCSRDLVSPYILHSEVDLNFWNSPRFNDYQNSPDYGDLGTSLMQSSLEMEANPTLPTTKVAKLFPKGIGTGNFQFKERPRIEETTQEGTHKRTATHTPKSRSKAGKDEGHIRKLRTASRKSKNQRYKKNSGAGSALLQQDDPAPTPQQHRARSRHNQSEKQYRERLNQHFLHLLDALPKHVQNGCTKAIAADANQSSNPEGCQDDEERKLSKGEVLDMATQYIKMLEQVNKTLNMERDSLLRRMEKGPVDSDH</sequence>
<dbReference type="Pfam" id="PF00010">
    <property type="entry name" value="HLH"/>
    <property type="match status" value="1"/>
</dbReference>
<proteinExistence type="predicted"/>
<dbReference type="SUPFAM" id="SSF47459">
    <property type="entry name" value="HLH, helix-loop-helix DNA-binding domain"/>
    <property type="match status" value="1"/>
</dbReference>